<feature type="binding site" evidence="3">
    <location>
        <position position="331"/>
    </location>
    <ligand>
        <name>Mg(2+)</name>
        <dbReference type="ChEBI" id="CHEBI:18420"/>
        <note>structural</note>
    </ligand>
</feature>
<dbReference type="GO" id="GO:0046872">
    <property type="term" value="F:metal ion binding"/>
    <property type="evidence" value="ECO:0007669"/>
    <property type="project" value="UniProtKB-UniRule"/>
</dbReference>
<dbReference type="InterPro" id="IPR043007">
    <property type="entry name" value="AtzD/Barbiturase_RUC"/>
</dbReference>
<evidence type="ECO:0000256" key="1">
    <source>
        <dbReference type="ARBA" id="ARBA00010947"/>
    </source>
</evidence>
<gene>
    <name evidence="4" type="primary">atzD</name>
    <name evidence="4" type="ORF">GCM10011588_54480</name>
</gene>
<dbReference type="Proteomes" id="UP000638263">
    <property type="component" value="Unassembled WGS sequence"/>
</dbReference>
<feature type="binding site" evidence="3">
    <location>
        <position position="334"/>
    </location>
    <ligand>
        <name>Mg(2+)</name>
        <dbReference type="ChEBI" id="CHEBI:18420"/>
        <note>structural</note>
    </ligand>
</feature>
<evidence type="ECO:0000313" key="4">
    <source>
        <dbReference type="EMBL" id="GGL32753.1"/>
    </source>
</evidence>
<dbReference type="Pfam" id="PF09663">
    <property type="entry name" value="Amido_AtzD_TrzD"/>
    <property type="match status" value="1"/>
</dbReference>
<evidence type="ECO:0000256" key="2">
    <source>
        <dbReference type="ARBA" id="ARBA00022801"/>
    </source>
</evidence>
<feature type="region of interest" description="RU A" evidence="3">
    <location>
        <begin position="1"/>
        <end position="91"/>
    </location>
</feature>
<dbReference type="InterPro" id="IPR014086">
    <property type="entry name" value="AtzD/Barbiturase"/>
</dbReference>
<comment type="pathway">
    <text evidence="3">Xenobiotic degradation; atrazine degradation; biuret from cyanurate: step 1/1.</text>
</comment>
<feature type="binding site" evidence="3">
    <location>
        <position position="51"/>
    </location>
    <ligand>
        <name>substrate</name>
    </ligand>
</feature>
<feature type="binding site" evidence="3">
    <location>
        <position position="329"/>
    </location>
    <ligand>
        <name>Mg(2+)</name>
        <dbReference type="ChEBI" id="CHEBI:18420"/>
        <note>structural</note>
    </ligand>
</feature>
<name>A0A917RU15_9NOCA</name>
<comment type="function">
    <text evidence="3">Responsible for the hydrolysis of cyanuric acid, an intermediate formed during catabolism of s-triazine based compounds in herbicides such as atrazine and polymers such as melamine. Catalyzes the hydrolytic opening of the s-triazine ring of cyanuric acid (2,4,6-trihydroxy-s-triazine) to yield carbon dioxide and carboxybiuret, which spontaneously decarboxylates to biuret.</text>
</comment>
<sequence>MTGIALLTVPTTDPGDTRPFEVLTETGYRTDDLVSVIGKTEGNGCVNDFSRTLATAVWEPRIPEAAVTVFSGGTEGVLSPHVNMFVRDDRHHPGFDRGLVAAARRSRVLDPGEIGRANQVDTVADTVGKLLAELGVTPADVHLVLVKCPLLTSDKITALHAAGQVPVATDTYASMGWSRAASSLGIAVALGECDRATALRALAGAADVWSARASASAGAELDDCHVLVVAESPTAANPLRALHGHMADAIDLASVQELLSQVAAAGGTVRQIFAKAEADPRGSVRGLRHTMLTDSDINATRHARGAVGGLLSALKGDGAVYVSGGAEHQGPPGGGSLTVIYELPTPEGTDAP</sequence>
<keyword evidence="3" id="KW-0460">Magnesium</keyword>
<feature type="binding site" evidence="3">
    <location>
        <position position="326"/>
    </location>
    <ligand>
        <name>Mg(2+)</name>
        <dbReference type="ChEBI" id="CHEBI:18420"/>
        <note>structural</note>
    </ligand>
</feature>
<feature type="binding site" evidence="3">
    <location>
        <position position="304"/>
    </location>
    <ligand>
        <name>substrate</name>
    </ligand>
</feature>
<feature type="active site" description="Nucleophile" evidence="3">
    <location>
        <position position="216"/>
    </location>
</feature>
<feature type="site" description="Important for substrate specificity" evidence="3">
    <location>
        <position position="300"/>
    </location>
</feature>
<feature type="binding site" evidence="3">
    <location>
        <position position="277"/>
    </location>
    <ligand>
        <name>Mg(2+)</name>
        <dbReference type="ChEBI" id="CHEBI:18420"/>
        <note>structural</note>
    </ligand>
</feature>
<dbReference type="Gene3D" id="3.30.1330.180">
    <property type="entry name" value="Cyanuric acid hydrolase/Barbiturase, RU B"/>
    <property type="match status" value="1"/>
</dbReference>
<comment type="domain">
    <text evidence="3">The monomer structure is formed from three repeating units (RUs) that share the same structure as one another. The monomer, the active site and substrate all possess threefold rotational symmetry, to the extent that the active site possesses three potential Ser-Lys catalytic dyads. It is possible that any or all of the three active-site serines may act as nucleophile (albeit only one can do so per catalytic cycle).</text>
</comment>
<keyword evidence="2 3" id="KW-0378">Hydrolase</keyword>
<feature type="binding site" evidence="3">
    <location>
        <begin position="216"/>
        <end position="217"/>
    </location>
    <ligand>
        <name>substrate</name>
    </ligand>
</feature>
<proteinExistence type="inferred from homology"/>
<feature type="active site" evidence="3">
    <location>
        <position position="147"/>
    </location>
</feature>
<dbReference type="Gene3D" id="3.30.1330.170">
    <property type="entry name" value="Cyanuric acid hydrolase/Barbiturase, RU A"/>
    <property type="match status" value="1"/>
</dbReference>
<feature type="binding site" evidence="3">
    <location>
        <position position="330"/>
    </location>
    <ligand>
        <name>Mg(2+)</name>
        <dbReference type="ChEBI" id="CHEBI:18420"/>
        <note>structural</note>
    </ligand>
</feature>
<evidence type="ECO:0000313" key="5">
    <source>
        <dbReference type="Proteomes" id="UP000638263"/>
    </source>
</evidence>
<dbReference type="Gene3D" id="3.30.1330.160">
    <property type="entry name" value="Cyanuric acid hydrolase/Barbituras, RU C"/>
    <property type="match status" value="1"/>
</dbReference>
<reference evidence="4" key="2">
    <citation type="submission" date="2020-09" db="EMBL/GenBank/DDBJ databases">
        <authorList>
            <person name="Sun Q."/>
            <person name="Zhou Y."/>
        </authorList>
    </citation>
    <scope>NUCLEOTIDE SEQUENCE</scope>
    <source>
        <strain evidence="4">CGMCC 4.3508</strain>
    </source>
</reference>
<feature type="binding site" evidence="3">
    <location>
        <begin position="71"/>
        <end position="72"/>
    </location>
    <ligand>
        <name>substrate</name>
    </ligand>
</feature>
<dbReference type="RefSeq" id="WP_058855167.1">
    <property type="nucleotide sequence ID" value="NZ_BMMH01000014.1"/>
</dbReference>
<feature type="binding site" evidence="3">
    <location>
        <position position="179"/>
    </location>
    <ligand>
        <name>substrate</name>
    </ligand>
</feature>
<dbReference type="InterPro" id="IPR043006">
    <property type="entry name" value="AtzD/Barbiturase_RUB"/>
</dbReference>
<dbReference type="GO" id="GO:0019381">
    <property type="term" value="P:atrazine catabolic process"/>
    <property type="evidence" value="ECO:0007669"/>
    <property type="project" value="UniProtKB-UniRule"/>
</dbReference>
<dbReference type="HAMAP" id="MF_01989">
    <property type="entry name" value="Cyc_amidohydrol"/>
    <property type="match status" value="1"/>
</dbReference>
<keyword evidence="5" id="KW-1185">Reference proteome</keyword>
<protein>
    <recommendedName>
        <fullName evidence="3">Cyanuric acid amidohydrolase</fullName>
        <shortName evidence="3">CAH</shortName>
        <ecNumber evidence="3">3.5.2.15</ecNumber>
    </recommendedName>
</protein>
<comment type="activity regulation">
    <text evidence="3">Inhibited by barbituric acid.</text>
</comment>
<dbReference type="EMBL" id="BMMH01000014">
    <property type="protein sequence ID" value="GGL32753.1"/>
    <property type="molecule type" value="Genomic_DNA"/>
</dbReference>
<accession>A0A917RU15</accession>
<dbReference type="InterPro" id="IPR043008">
    <property type="entry name" value="AtzD/Barbiturase_RUA"/>
</dbReference>
<comment type="subunit">
    <text evidence="3">Homotetramer.</text>
</comment>
<dbReference type="AlphaFoldDB" id="A0A917RU15"/>
<organism evidence="4 5">
    <name type="scientific">Nocardia jinanensis</name>
    <dbReference type="NCBI Taxonomy" id="382504"/>
    <lineage>
        <taxon>Bacteria</taxon>
        <taxon>Bacillati</taxon>
        <taxon>Actinomycetota</taxon>
        <taxon>Actinomycetes</taxon>
        <taxon>Mycobacteriales</taxon>
        <taxon>Nocardiaceae</taxon>
        <taxon>Nocardia</taxon>
    </lineage>
</organism>
<evidence type="ECO:0000256" key="3">
    <source>
        <dbReference type="HAMAP-Rule" id="MF_01989"/>
    </source>
</evidence>
<feature type="binding site" evidence="3">
    <location>
        <begin position="323"/>
        <end position="324"/>
    </location>
    <ligand>
        <name>substrate</name>
    </ligand>
</feature>
<comment type="caution">
    <text evidence="3">Lacks conserved residue(s) required for the propagation of feature annotation.</text>
</comment>
<comment type="caution">
    <text evidence="4">The sequence shown here is derived from an EMBL/GenBank/DDBJ whole genome shotgun (WGS) entry which is preliminary data.</text>
</comment>
<comment type="catalytic activity">
    <reaction evidence="3">
        <text>cyanurate + H2O = 1-carboxybiuret + H(+)</text>
        <dbReference type="Rhea" id="RHEA:70363"/>
        <dbReference type="ChEBI" id="CHEBI:15377"/>
        <dbReference type="ChEBI" id="CHEBI:15378"/>
        <dbReference type="ChEBI" id="CHEBI:38028"/>
        <dbReference type="ChEBI" id="CHEBI:142864"/>
        <dbReference type="EC" id="3.5.2.15"/>
    </reaction>
</comment>
<reference evidence="4" key="1">
    <citation type="journal article" date="2014" name="Int. J. Syst. Evol. Microbiol.">
        <title>Complete genome sequence of Corynebacterium casei LMG S-19264T (=DSM 44701T), isolated from a smear-ripened cheese.</title>
        <authorList>
            <consortium name="US DOE Joint Genome Institute (JGI-PGF)"/>
            <person name="Walter F."/>
            <person name="Albersmeier A."/>
            <person name="Kalinowski J."/>
            <person name="Ruckert C."/>
        </authorList>
    </citation>
    <scope>NUCLEOTIDE SEQUENCE</scope>
    <source>
        <strain evidence="4">CGMCC 4.3508</strain>
    </source>
</reference>
<dbReference type="NCBIfam" id="TIGR02714">
    <property type="entry name" value="amido_AtzD_TrzD"/>
    <property type="match status" value="1"/>
</dbReference>
<dbReference type="GO" id="GO:0018753">
    <property type="term" value="F:cyanuric acid amidohydrolase activity"/>
    <property type="evidence" value="ECO:0007669"/>
    <property type="project" value="UniProtKB-UniRule"/>
</dbReference>
<keyword evidence="3" id="KW-0479">Metal-binding</keyword>
<dbReference type="EC" id="3.5.2.15" evidence="3"/>
<comment type="similarity">
    <text evidence="1 3">Belongs to the cyclic amide hydrolase (CyAH) family.</text>
</comment>
<feature type="region of interest" description="RU C" evidence="3">
    <location>
        <begin position="239"/>
        <end position="352"/>
    </location>
</feature>